<dbReference type="Proteomes" id="UP001364617">
    <property type="component" value="Unassembled WGS sequence"/>
</dbReference>
<evidence type="ECO:0000256" key="1">
    <source>
        <dbReference type="ARBA" id="ARBA00022801"/>
    </source>
</evidence>
<dbReference type="GO" id="GO:0005544">
    <property type="term" value="F:calcium-dependent phospholipid binding"/>
    <property type="evidence" value="ECO:0007669"/>
    <property type="project" value="TreeGrafter"/>
</dbReference>
<dbReference type="PANTHER" id="PTHR10728:SF39">
    <property type="entry name" value="CYTOSOLIC PHOSPHOLIPASE A2 GAMMA"/>
    <property type="match status" value="1"/>
</dbReference>
<comment type="caution">
    <text evidence="5">The sequence shown here is derived from an EMBL/GenBank/DDBJ whole genome shotgun (WGS) entry which is preliminary data.</text>
</comment>
<keyword evidence="1 3" id="KW-0378">Hydrolase</keyword>
<reference evidence="5 6" key="1">
    <citation type="submission" date="2024-02" db="EMBL/GenBank/DDBJ databases">
        <title>Chromosome-level genome assembly of the Eurasian Minnow (Phoxinus phoxinus).</title>
        <authorList>
            <person name="Oriowo T.O."/>
            <person name="Martin S."/>
            <person name="Stange M."/>
            <person name="Chrysostomakis Y."/>
            <person name="Brown T."/>
            <person name="Winkler S."/>
            <person name="Kukowka S."/>
            <person name="Myers E.W."/>
            <person name="Bohne A."/>
        </authorList>
    </citation>
    <scope>NUCLEOTIDE SEQUENCE [LARGE SCALE GENOMIC DNA]</scope>
    <source>
        <strain evidence="5">ZFMK-TIS-60720</strain>
        <tissue evidence="5">Whole Organism</tissue>
    </source>
</reference>
<dbReference type="EMBL" id="JAYKXH010000003">
    <property type="protein sequence ID" value="KAK7172484.1"/>
    <property type="molecule type" value="Genomic_DNA"/>
</dbReference>
<evidence type="ECO:0000259" key="4">
    <source>
        <dbReference type="PROSITE" id="PS51210"/>
    </source>
</evidence>
<evidence type="ECO:0000256" key="2">
    <source>
        <dbReference type="ARBA" id="ARBA00023098"/>
    </source>
</evidence>
<dbReference type="InterPro" id="IPR002642">
    <property type="entry name" value="LysoPLipase_cat_dom"/>
</dbReference>
<dbReference type="GO" id="GO:0005635">
    <property type="term" value="C:nuclear envelope"/>
    <property type="evidence" value="ECO:0007669"/>
    <property type="project" value="TreeGrafter"/>
</dbReference>
<organism evidence="5 6">
    <name type="scientific">Phoxinus phoxinus</name>
    <name type="common">Eurasian minnow</name>
    <dbReference type="NCBI Taxonomy" id="58324"/>
    <lineage>
        <taxon>Eukaryota</taxon>
        <taxon>Metazoa</taxon>
        <taxon>Chordata</taxon>
        <taxon>Craniata</taxon>
        <taxon>Vertebrata</taxon>
        <taxon>Euteleostomi</taxon>
        <taxon>Actinopterygii</taxon>
        <taxon>Neopterygii</taxon>
        <taxon>Teleostei</taxon>
        <taxon>Ostariophysi</taxon>
        <taxon>Cypriniformes</taxon>
        <taxon>Leuciscidae</taxon>
        <taxon>Phoxininae</taxon>
        <taxon>Phoxinus</taxon>
    </lineage>
</organism>
<sequence>MQRFLQDCTRTMSGSKPQESGSVRIGHSLNKNEEEFVDNRRKDVLQSLKKVKIHCSENEVPNIALLGSGGGERAMVGLLGSLDQLQKAGLLDCVLYLSGVSGSTWCMASLYQESDWSTKLETVEDKIIQRLSGPAVSWGDAYDKLKKYYHKDIFSLTDVWATMFITNYVKEIDEHTLSDQWDQKSKDPFPIYTAIDKQCKQNKDGDPWFEFTPYEAGYSLTGAFVETSNFGSKFENGCKIKNQPEIDMLYLQALCGSVLADGDEDKKFLWERIKDFFHNFLLKSETGMFEEMSKEDKCHQVLMDLVDMNLSVLNGIDPSALDESIRTKLNEISEGKYQLSFQKKKLNLTDKEAAKQYMKQYTEDVCNDLSRCCNFWPFSDLWKSIFDCMAQWIWGRKYDFLHNMKDEDVPSTLLKSETRDYEDGGLLLNSPYFSVLREERDIDLIISLDFSDDNDPFTTVREAAETCKKLKIRFPEVNIPNKDIIKPKDFYVFNGQNTPTVIHIPLFNVVNCGGDIEEWRKKYHTFQGPYSAEMITDLMEIAGKNITNNKANLVKQIRQAVRPKKTQNNE</sequence>
<keyword evidence="2 3" id="KW-0443">Lipid metabolism</keyword>
<evidence type="ECO:0000313" key="5">
    <source>
        <dbReference type="EMBL" id="KAK7172484.1"/>
    </source>
</evidence>
<keyword evidence="3" id="KW-0442">Lipid degradation</keyword>
<dbReference type="GO" id="GO:0047498">
    <property type="term" value="F:calcium-dependent phospholipase A2 activity"/>
    <property type="evidence" value="ECO:0007669"/>
    <property type="project" value="TreeGrafter"/>
</dbReference>
<dbReference type="GO" id="GO:0005654">
    <property type="term" value="C:nucleoplasm"/>
    <property type="evidence" value="ECO:0007669"/>
    <property type="project" value="TreeGrafter"/>
</dbReference>
<name>A0AAN9DDF9_9TELE</name>
<dbReference type="AlphaFoldDB" id="A0AAN9DDF9"/>
<feature type="domain" description="PLA2c" evidence="4">
    <location>
        <begin position="15"/>
        <end position="570"/>
    </location>
</feature>
<dbReference type="PROSITE" id="PS51210">
    <property type="entry name" value="PLA2C"/>
    <property type="match status" value="1"/>
</dbReference>
<dbReference type="SMART" id="SM00022">
    <property type="entry name" value="PLAc"/>
    <property type="match status" value="1"/>
</dbReference>
<proteinExistence type="predicted"/>
<dbReference type="SUPFAM" id="SSF52151">
    <property type="entry name" value="FabD/lysophospholipase-like"/>
    <property type="match status" value="1"/>
</dbReference>
<protein>
    <recommendedName>
        <fullName evidence="4">PLA2c domain-containing protein</fullName>
    </recommendedName>
</protein>
<evidence type="ECO:0000256" key="3">
    <source>
        <dbReference type="PROSITE-ProRule" id="PRU00555"/>
    </source>
</evidence>
<dbReference type="GO" id="GO:0046475">
    <property type="term" value="P:glycerophospholipid catabolic process"/>
    <property type="evidence" value="ECO:0007669"/>
    <property type="project" value="TreeGrafter"/>
</dbReference>
<dbReference type="PANTHER" id="PTHR10728">
    <property type="entry name" value="CYTOSOLIC PHOSPHOLIPASE A2"/>
    <property type="match status" value="1"/>
</dbReference>
<gene>
    <name evidence="5" type="ORF">R3I93_002558</name>
</gene>
<dbReference type="GO" id="GO:0005829">
    <property type="term" value="C:cytosol"/>
    <property type="evidence" value="ECO:0007669"/>
    <property type="project" value="TreeGrafter"/>
</dbReference>
<dbReference type="InterPro" id="IPR016035">
    <property type="entry name" value="Acyl_Trfase/lysoPLipase"/>
</dbReference>
<keyword evidence="6" id="KW-1185">Reference proteome</keyword>
<dbReference type="Pfam" id="PF01735">
    <property type="entry name" value="PLA2_B"/>
    <property type="match status" value="1"/>
</dbReference>
<dbReference type="Gene3D" id="3.40.1090.10">
    <property type="entry name" value="Cytosolic phospholipase A2 catalytic domain"/>
    <property type="match status" value="1"/>
</dbReference>
<dbReference type="GO" id="GO:0005509">
    <property type="term" value="F:calcium ion binding"/>
    <property type="evidence" value="ECO:0007669"/>
    <property type="project" value="TreeGrafter"/>
</dbReference>
<accession>A0AAN9DDF9</accession>
<evidence type="ECO:0000313" key="6">
    <source>
        <dbReference type="Proteomes" id="UP001364617"/>
    </source>
</evidence>